<organism evidence="1 2">
    <name type="scientific">Parasediminibacterium paludis</name>
    <dbReference type="NCBI Taxonomy" id="908966"/>
    <lineage>
        <taxon>Bacteria</taxon>
        <taxon>Pseudomonadati</taxon>
        <taxon>Bacteroidota</taxon>
        <taxon>Chitinophagia</taxon>
        <taxon>Chitinophagales</taxon>
        <taxon>Chitinophagaceae</taxon>
        <taxon>Parasediminibacterium</taxon>
    </lineage>
</organism>
<name>A0ABV8PTM6_9BACT</name>
<evidence type="ECO:0008006" key="3">
    <source>
        <dbReference type="Google" id="ProtNLM"/>
    </source>
</evidence>
<accession>A0ABV8PTM6</accession>
<dbReference type="RefSeq" id="WP_379012329.1">
    <property type="nucleotide sequence ID" value="NZ_JBHSDC010000002.1"/>
</dbReference>
<dbReference type="EMBL" id="JBHSDC010000002">
    <property type="protein sequence ID" value="MFC4230944.1"/>
    <property type="molecule type" value="Genomic_DNA"/>
</dbReference>
<comment type="caution">
    <text evidence="1">The sequence shown here is derived from an EMBL/GenBank/DDBJ whole genome shotgun (WGS) entry which is preliminary data.</text>
</comment>
<gene>
    <name evidence="1" type="ORF">ACFOW1_03515</name>
</gene>
<evidence type="ECO:0000313" key="2">
    <source>
        <dbReference type="Proteomes" id="UP001595906"/>
    </source>
</evidence>
<dbReference type="Proteomes" id="UP001595906">
    <property type="component" value="Unassembled WGS sequence"/>
</dbReference>
<evidence type="ECO:0000313" key="1">
    <source>
        <dbReference type="EMBL" id="MFC4230944.1"/>
    </source>
</evidence>
<reference evidence="2" key="1">
    <citation type="journal article" date="2019" name="Int. J. Syst. Evol. Microbiol.">
        <title>The Global Catalogue of Microorganisms (GCM) 10K type strain sequencing project: providing services to taxonomists for standard genome sequencing and annotation.</title>
        <authorList>
            <consortium name="The Broad Institute Genomics Platform"/>
            <consortium name="The Broad Institute Genome Sequencing Center for Infectious Disease"/>
            <person name="Wu L."/>
            <person name="Ma J."/>
        </authorList>
    </citation>
    <scope>NUCLEOTIDE SEQUENCE [LARGE SCALE GENOMIC DNA]</scope>
    <source>
        <strain evidence="2">CECT 8010</strain>
    </source>
</reference>
<protein>
    <recommendedName>
        <fullName evidence="3">Secreted protein</fullName>
    </recommendedName>
</protein>
<proteinExistence type="predicted"/>
<sequence length="161" mass="19682">MKKMMTIAAIITVIFTSLHVNAQRGYERDRRGDDRRDFREYRDNRFDDRRERRDFYNDSRYVYRAPERRSYYYYPQANVYFNPIAHNYCYARNGAWITVNTLPRDIYLDQNYQEVYCNDNEDIWAYNRAHIDCYRPAPRPIYVAQPIRPRVAVGINFGVRF</sequence>
<keyword evidence="2" id="KW-1185">Reference proteome</keyword>